<dbReference type="Pfam" id="PF00289">
    <property type="entry name" value="Biotin_carb_N"/>
    <property type="match status" value="1"/>
</dbReference>
<dbReference type="InterPro" id="IPR050856">
    <property type="entry name" value="Biotin_carboxylase_complex"/>
</dbReference>
<dbReference type="FunFam" id="3.30.1490.20:FF:000003">
    <property type="entry name" value="acetyl-CoA carboxylase isoform X1"/>
    <property type="match status" value="1"/>
</dbReference>
<dbReference type="Proteomes" id="UP000554235">
    <property type="component" value="Unassembled WGS sequence"/>
</dbReference>
<dbReference type="SUPFAM" id="SSF51246">
    <property type="entry name" value="Rudiment single hybrid motif"/>
    <property type="match status" value="1"/>
</dbReference>
<keyword evidence="4 6" id="KW-0067">ATP-binding</keyword>
<dbReference type="InterPro" id="IPR005479">
    <property type="entry name" value="CPAse_ATP-bd"/>
</dbReference>
<dbReference type="PROSITE" id="PS50968">
    <property type="entry name" value="BIOTINYL_LIPOYL"/>
    <property type="match status" value="1"/>
</dbReference>
<dbReference type="Pfam" id="PF02785">
    <property type="entry name" value="Biotin_carb_C"/>
    <property type="match status" value="1"/>
</dbReference>
<dbReference type="InterPro" id="IPR011053">
    <property type="entry name" value="Single_hybrid_motif"/>
</dbReference>
<dbReference type="InterPro" id="IPR000089">
    <property type="entry name" value="Biotin_lipoyl"/>
</dbReference>
<organism evidence="10 11">
    <name type="scientific">Fusarium albosuccineum</name>
    <dbReference type="NCBI Taxonomy" id="1237068"/>
    <lineage>
        <taxon>Eukaryota</taxon>
        <taxon>Fungi</taxon>
        <taxon>Dikarya</taxon>
        <taxon>Ascomycota</taxon>
        <taxon>Pezizomycotina</taxon>
        <taxon>Sordariomycetes</taxon>
        <taxon>Hypocreomycetidae</taxon>
        <taxon>Hypocreales</taxon>
        <taxon>Nectriaceae</taxon>
        <taxon>Fusarium</taxon>
        <taxon>Fusarium decemcellulare species complex</taxon>
    </lineage>
</organism>
<evidence type="ECO:0000313" key="11">
    <source>
        <dbReference type="Proteomes" id="UP000554235"/>
    </source>
</evidence>
<evidence type="ECO:0000256" key="6">
    <source>
        <dbReference type="PROSITE-ProRule" id="PRU00409"/>
    </source>
</evidence>
<dbReference type="InterPro" id="IPR011764">
    <property type="entry name" value="Biotin_carboxylation_dom"/>
</dbReference>
<evidence type="ECO:0000256" key="5">
    <source>
        <dbReference type="ARBA" id="ARBA00023267"/>
    </source>
</evidence>
<dbReference type="Gene3D" id="2.40.50.100">
    <property type="match status" value="1"/>
</dbReference>
<evidence type="ECO:0000259" key="9">
    <source>
        <dbReference type="PROSITE" id="PS50979"/>
    </source>
</evidence>
<dbReference type="SUPFAM" id="SSF52440">
    <property type="entry name" value="PreATP-grasp domain"/>
    <property type="match status" value="1"/>
</dbReference>
<evidence type="ECO:0000256" key="4">
    <source>
        <dbReference type="ARBA" id="ARBA00022840"/>
    </source>
</evidence>
<dbReference type="InterPro" id="IPR005481">
    <property type="entry name" value="BC-like_N"/>
</dbReference>
<dbReference type="SMART" id="SM00878">
    <property type="entry name" value="Biotin_carb_C"/>
    <property type="match status" value="1"/>
</dbReference>
<keyword evidence="10" id="KW-0670">Pyruvate</keyword>
<dbReference type="Gene3D" id="3.30.470.20">
    <property type="entry name" value="ATP-grasp fold, B domain"/>
    <property type="match status" value="1"/>
</dbReference>
<dbReference type="PROSITE" id="PS50979">
    <property type="entry name" value="BC"/>
    <property type="match status" value="1"/>
</dbReference>
<dbReference type="InterPro" id="IPR016185">
    <property type="entry name" value="PreATP-grasp_dom_sf"/>
</dbReference>
<gene>
    <name evidence="10" type="ORF">FALBO_1282</name>
</gene>
<feature type="domain" description="ATP-grasp" evidence="8">
    <location>
        <begin position="147"/>
        <end position="349"/>
    </location>
</feature>
<evidence type="ECO:0000313" key="10">
    <source>
        <dbReference type="EMBL" id="KAF4471799.1"/>
    </source>
</evidence>
<evidence type="ECO:0000256" key="1">
    <source>
        <dbReference type="ARBA" id="ARBA00001953"/>
    </source>
</evidence>
<evidence type="ECO:0000256" key="2">
    <source>
        <dbReference type="ARBA" id="ARBA00022598"/>
    </source>
</evidence>
<dbReference type="SUPFAM" id="SSF56059">
    <property type="entry name" value="Glutathione synthetase ATP-binding domain-like"/>
    <property type="match status" value="1"/>
</dbReference>
<feature type="domain" description="Biotin carboxylation" evidence="9">
    <location>
        <begin position="26"/>
        <end position="483"/>
    </location>
</feature>
<dbReference type="Pfam" id="PF00364">
    <property type="entry name" value="Biotin_lipoyl"/>
    <property type="match status" value="1"/>
</dbReference>
<dbReference type="PANTHER" id="PTHR18866:SF127">
    <property type="match status" value="1"/>
</dbReference>
<protein>
    <submittedName>
        <fullName evidence="10">Pyruvate carboxylase subunit A</fullName>
    </submittedName>
</protein>
<keyword evidence="11" id="KW-1185">Reference proteome</keyword>
<dbReference type="InterPro" id="IPR005482">
    <property type="entry name" value="Biotin_COase_C"/>
</dbReference>
<evidence type="ECO:0000259" key="7">
    <source>
        <dbReference type="PROSITE" id="PS50968"/>
    </source>
</evidence>
<keyword evidence="5" id="KW-0092">Biotin</keyword>
<evidence type="ECO:0000256" key="3">
    <source>
        <dbReference type="ARBA" id="ARBA00022741"/>
    </source>
</evidence>
<comment type="cofactor">
    <cofactor evidence="1">
        <name>biotin</name>
        <dbReference type="ChEBI" id="CHEBI:57586"/>
    </cofactor>
</comment>
<keyword evidence="3 6" id="KW-0547">Nucleotide-binding</keyword>
<name>A0A8H4LQ67_9HYPO</name>
<dbReference type="GO" id="GO:0005524">
    <property type="term" value="F:ATP binding"/>
    <property type="evidence" value="ECO:0007669"/>
    <property type="project" value="UniProtKB-UniRule"/>
</dbReference>
<feature type="domain" description="Lipoyl-binding" evidence="7">
    <location>
        <begin position="707"/>
        <end position="784"/>
    </location>
</feature>
<dbReference type="Pfam" id="PF02786">
    <property type="entry name" value="CPSase_L_D2"/>
    <property type="match status" value="1"/>
</dbReference>
<dbReference type="PROSITE" id="PS00867">
    <property type="entry name" value="CPSASE_2"/>
    <property type="match status" value="1"/>
</dbReference>
<sequence length="784" mass="85752">MDTSAYPKRDPLWVAPIPLQADGTRRIKSVLIANRGEIACRVIATCRKLQIKSIAIYADEDAVSRHVSDADEAINLGSMDIPEGNPFLNIPLLVDIALNAGADAIHPGYGYLSENSRFADAVRAAGMIFIGPSSSAINTLGDKREAKEYLEKHEPSVPLIPGFTGSSQGIQREDLEKQAKKIGLPVMIKASAGGGGKGLRIVRNLSALESEFNRAQSEAQRSFGLSDCIMEKYIEAGKHVEVQILGDSHGKVISLWERDCSVQRRHQKVVEESPCPWLNQSQREAMCAVAVKIGELLKYEGAGTVEFILDVATGSFYFLEVNARLQVEHPITEECTGLDLVSLQLFVASGGSLASLPHLKTIPQNGHAIECRLCAEDPQRDFSPQHGLVRLWAPSTIEGQENVRFETAIESGARVSIYFDSMIAKIVVWAPSRSMAIQRMARILADSVCMGISTNQHFLQACLLHEGFRRVDYTTSFIPTNLESLLKSPSSLNGQIPMDIYHIIPSLFLRRLRDQDHSRSKFRSIRRGFRNQRFDKVNRPCDIVTRFDTVQGVDTDPRICRLTFGAHGTSNEVAIEIAPLPVTTDESKNGDEDPSGSTAVTRAYNALSAALRATSLPDAKTLVVKIHTLQIQRLNFRDGSGCELGRIEVTIGRNKVVGFVATGDHLAPSSSSDAGDHMRLFCHFPAVGTPLEYNCYSVLSYYESQRAAIAGGPASTGVINAPMPCKVLQVLKKAGDEVKTGEIVMIIESMKMEITIAASKDGEFEPNVKEGEAVNEGVKLCSFN</sequence>
<evidence type="ECO:0000259" key="8">
    <source>
        <dbReference type="PROSITE" id="PS50975"/>
    </source>
</evidence>
<dbReference type="InterPro" id="IPR011761">
    <property type="entry name" value="ATP-grasp"/>
</dbReference>
<dbReference type="AlphaFoldDB" id="A0A8H4LQ67"/>
<comment type="caution">
    <text evidence="10">The sequence shown here is derived from an EMBL/GenBank/DDBJ whole genome shotgun (WGS) entry which is preliminary data.</text>
</comment>
<dbReference type="SUPFAM" id="SSF51230">
    <property type="entry name" value="Single hybrid motif"/>
    <property type="match status" value="1"/>
</dbReference>
<proteinExistence type="predicted"/>
<dbReference type="CDD" id="cd06850">
    <property type="entry name" value="biotinyl_domain"/>
    <property type="match status" value="1"/>
</dbReference>
<dbReference type="OrthoDB" id="196847at2759"/>
<reference evidence="10 11" key="1">
    <citation type="submission" date="2020-01" db="EMBL/GenBank/DDBJ databases">
        <title>Identification and distribution of gene clusters putatively required for synthesis of sphingolipid metabolism inhibitors in phylogenetically diverse species of the filamentous fungus Fusarium.</title>
        <authorList>
            <person name="Kim H.-S."/>
            <person name="Busman M."/>
            <person name="Brown D.W."/>
            <person name="Divon H."/>
            <person name="Uhlig S."/>
            <person name="Proctor R.H."/>
        </authorList>
    </citation>
    <scope>NUCLEOTIDE SEQUENCE [LARGE SCALE GENOMIC DNA]</scope>
    <source>
        <strain evidence="10 11">NRRL 20459</strain>
    </source>
</reference>
<dbReference type="EMBL" id="JAADYS010000164">
    <property type="protein sequence ID" value="KAF4471799.1"/>
    <property type="molecule type" value="Genomic_DNA"/>
</dbReference>
<dbReference type="GO" id="GO:0016874">
    <property type="term" value="F:ligase activity"/>
    <property type="evidence" value="ECO:0007669"/>
    <property type="project" value="UniProtKB-KW"/>
</dbReference>
<keyword evidence="2" id="KW-0436">Ligase</keyword>
<dbReference type="GO" id="GO:0046872">
    <property type="term" value="F:metal ion binding"/>
    <property type="evidence" value="ECO:0007669"/>
    <property type="project" value="InterPro"/>
</dbReference>
<accession>A0A8H4LQ67</accession>
<dbReference type="PANTHER" id="PTHR18866">
    <property type="entry name" value="CARBOXYLASE:PYRUVATE/ACETYL-COA/PROPIONYL-COA CARBOXYLASE"/>
    <property type="match status" value="1"/>
</dbReference>
<dbReference type="InterPro" id="IPR011054">
    <property type="entry name" value="Rudment_hybrid_motif"/>
</dbReference>
<dbReference type="PROSITE" id="PS50975">
    <property type="entry name" value="ATP_GRASP"/>
    <property type="match status" value="1"/>
</dbReference>